<evidence type="ECO:0000256" key="1">
    <source>
        <dbReference type="SAM" id="MobiDB-lite"/>
    </source>
</evidence>
<dbReference type="NCBIfam" id="NF038012">
    <property type="entry name" value="DMT_1"/>
    <property type="match status" value="1"/>
</dbReference>
<feature type="transmembrane region" description="Helical" evidence="2">
    <location>
        <begin position="135"/>
        <end position="155"/>
    </location>
</feature>
<sequence length="325" mass="33469">MLIAVSLVCAVLAAASNALGNVMQRRAALIVPRSDGFRIGLMWDLLRTPVWVLGIGGVLLAALFQGAALATGPLAVVQPVFLLELPFTLLVAGIAFRHPMPRATWLSVGSIVVSLCLGLFAAAPGGGTLQAPASLWTAVMACCLGAMAVLCTLAVRRRVGPSRAACMGLAAAIGYALTAALMKSSTDTLSREGIAAFFTSWQTYAFAATGVCSLFLLENALQSGPLIASQPALTLGDALVSLTLGITLYGETLRGGWWLPLQLLCLALAATAVTRLSRNHTLSGKPAGTSDTATPADDETPTTSASDHAAAHVRPTPRGTATHVQ</sequence>
<dbReference type="PANTHER" id="PTHR40761">
    <property type="entry name" value="CONSERVED INTEGRAL MEMBRANE ALANINE VALINE AND LEUCINE RICH PROTEIN-RELATED"/>
    <property type="match status" value="1"/>
</dbReference>
<evidence type="ECO:0008006" key="5">
    <source>
        <dbReference type="Google" id="ProtNLM"/>
    </source>
</evidence>
<feature type="compositionally biased region" description="Low complexity" evidence="1">
    <location>
        <begin position="289"/>
        <end position="305"/>
    </location>
</feature>
<feature type="transmembrane region" description="Helical" evidence="2">
    <location>
        <begin position="164"/>
        <end position="182"/>
    </location>
</feature>
<keyword evidence="2" id="KW-0472">Membrane</keyword>
<proteinExistence type="predicted"/>
<dbReference type="RefSeq" id="WP_067363360.1">
    <property type="nucleotide sequence ID" value="NZ_BDQI01000003.1"/>
</dbReference>
<feature type="transmembrane region" description="Helical" evidence="2">
    <location>
        <begin position="194"/>
        <end position="217"/>
    </location>
</feature>
<organism evidence="3 4">
    <name type="scientific">Streptomyces olivochromogenes</name>
    <dbReference type="NCBI Taxonomy" id="1963"/>
    <lineage>
        <taxon>Bacteria</taxon>
        <taxon>Bacillati</taxon>
        <taxon>Actinomycetota</taxon>
        <taxon>Actinomycetes</taxon>
        <taxon>Kitasatosporales</taxon>
        <taxon>Streptomycetaceae</taxon>
        <taxon>Streptomyces</taxon>
    </lineage>
</organism>
<keyword evidence="2" id="KW-1133">Transmembrane helix</keyword>
<dbReference type="AlphaFoldDB" id="A0A250V9P0"/>
<protein>
    <recommendedName>
        <fullName evidence="5">Integral membrane protein</fullName>
    </recommendedName>
</protein>
<dbReference type="EMBL" id="BDQI01000003">
    <property type="protein sequence ID" value="GAX50888.1"/>
    <property type="molecule type" value="Genomic_DNA"/>
</dbReference>
<keyword evidence="4" id="KW-1185">Reference proteome</keyword>
<gene>
    <name evidence="3" type="ORF">SO3561_02387</name>
</gene>
<feature type="transmembrane region" description="Helical" evidence="2">
    <location>
        <begin position="229"/>
        <end position="250"/>
    </location>
</feature>
<feature type="region of interest" description="Disordered" evidence="1">
    <location>
        <begin position="280"/>
        <end position="325"/>
    </location>
</feature>
<accession>A0A250V9P0</accession>
<feature type="transmembrane region" description="Helical" evidence="2">
    <location>
        <begin position="256"/>
        <end position="276"/>
    </location>
</feature>
<dbReference type="Proteomes" id="UP000217446">
    <property type="component" value="Unassembled WGS sequence"/>
</dbReference>
<evidence type="ECO:0000313" key="4">
    <source>
        <dbReference type="Proteomes" id="UP000217446"/>
    </source>
</evidence>
<reference evidence="4" key="1">
    <citation type="submission" date="2017-05" db="EMBL/GenBank/DDBJ databases">
        <title>Streptomyces olivochromogenes NBRC 3561 whole genome shotgun sequence.</title>
        <authorList>
            <person name="Dohra H."/>
            <person name="Kodani S."/>
        </authorList>
    </citation>
    <scope>NUCLEOTIDE SEQUENCE [LARGE SCALE GENOMIC DNA]</scope>
    <source>
        <strain evidence="4">NBRC 3561</strain>
    </source>
</reference>
<feature type="transmembrane region" description="Helical" evidence="2">
    <location>
        <begin position="50"/>
        <end position="83"/>
    </location>
</feature>
<dbReference type="PANTHER" id="PTHR40761:SF1">
    <property type="entry name" value="CONSERVED INTEGRAL MEMBRANE ALANINE VALINE AND LEUCINE RICH PROTEIN-RELATED"/>
    <property type="match status" value="1"/>
</dbReference>
<keyword evidence="2" id="KW-0812">Transmembrane</keyword>
<comment type="caution">
    <text evidence="3">The sequence shown here is derived from an EMBL/GenBank/DDBJ whole genome shotgun (WGS) entry which is preliminary data.</text>
</comment>
<evidence type="ECO:0000313" key="3">
    <source>
        <dbReference type="EMBL" id="GAX50888.1"/>
    </source>
</evidence>
<name>A0A250V9P0_STROL</name>
<evidence type="ECO:0000256" key="2">
    <source>
        <dbReference type="SAM" id="Phobius"/>
    </source>
</evidence>
<feature type="transmembrane region" description="Helical" evidence="2">
    <location>
        <begin position="103"/>
        <end position="123"/>
    </location>
</feature>